<organism evidence="2 3">
    <name type="scientific">Kitasatospora xanthocidica</name>
    <dbReference type="NCBI Taxonomy" id="83382"/>
    <lineage>
        <taxon>Bacteria</taxon>
        <taxon>Bacillati</taxon>
        <taxon>Actinomycetota</taxon>
        <taxon>Actinomycetes</taxon>
        <taxon>Kitasatosporales</taxon>
        <taxon>Streptomycetaceae</taxon>
        <taxon>Kitasatospora</taxon>
    </lineage>
</organism>
<dbReference type="AlphaFoldDB" id="A0A372ZPX6"/>
<feature type="transmembrane region" description="Helical" evidence="1">
    <location>
        <begin position="49"/>
        <end position="72"/>
    </location>
</feature>
<feature type="transmembrane region" description="Helical" evidence="1">
    <location>
        <begin position="217"/>
        <end position="237"/>
    </location>
</feature>
<dbReference type="Proteomes" id="UP000263377">
    <property type="component" value="Unassembled WGS sequence"/>
</dbReference>
<proteinExistence type="predicted"/>
<protein>
    <submittedName>
        <fullName evidence="2">DUF4239 domain-containing protein</fullName>
    </submittedName>
</protein>
<keyword evidence="1" id="KW-0472">Membrane</keyword>
<dbReference type="EMBL" id="QVIG01000001">
    <property type="protein sequence ID" value="RGD57949.1"/>
    <property type="molecule type" value="Genomic_DNA"/>
</dbReference>
<feature type="transmembrane region" description="Helical" evidence="1">
    <location>
        <begin position="188"/>
        <end position="210"/>
    </location>
</feature>
<accession>A0A372ZPX6</accession>
<feature type="transmembrane region" description="Helical" evidence="1">
    <location>
        <begin position="14"/>
        <end position="37"/>
    </location>
</feature>
<dbReference type="InterPro" id="IPR025333">
    <property type="entry name" value="DUF4239"/>
</dbReference>
<evidence type="ECO:0000256" key="1">
    <source>
        <dbReference type="SAM" id="Phobius"/>
    </source>
</evidence>
<dbReference type="Pfam" id="PF14023">
    <property type="entry name" value="Bestrophin-like"/>
    <property type="match status" value="1"/>
</dbReference>
<keyword evidence="1" id="KW-1133">Transmembrane helix</keyword>
<gene>
    <name evidence="2" type="ORF">DR950_09255</name>
</gene>
<reference evidence="2 3" key="1">
    <citation type="submission" date="2018-08" db="EMBL/GenBank/DDBJ databases">
        <title>Diversity &amp; Physiological Properties of Lignin-Decomposing Actinobacteria from Soil.</title>
        <authorList>
            <person name="Roh S.G."/>
            <person name="Kim S.B."/>
        </authorList>
    </citation>
    <scope>NUCLEOTIDE SEQUENCE [LARGE SCALE GENOMIC DNA]</scope>
    <source>
        <strain evidence="2 3">MMS17-GH009</strain>
    </source>
</reference>
<evidence type="ECO:0000313" key="2">
    <source>
        <dbReference type="EMBL" id="RGD57949.1"/>
    </source>
</evidence>
<dbReference type="RefSeq" id="WP_117486642.1">
    <property type="nucleotide sequence ID" value="NZ_QVIG01000001.1"/>
</dbReference>
<evidence type="ECO:0000313" key="3">
    <source>
        <dbReference type="Proteomes" id="UP000263377"/>
    </source>
</evidence>
<sequence>MELWLLNHFSTTELTFLVVGGFVVLAVACSLLTTRRFPALTGGENNDMVGVVLGMFGAIYGIILAFVIVNLWTELQDTQKVVSTEATSISQIARDAKAFPPDVQTAVNAAIHDYVHAVVEQQWPLMRAGRGDFTVTATKVDRMYQVLREYEPQSQSEQAFYTEALGSLNDTVGQRRDRINESRNELPVLLQVLIVGGALVILALTLLYGLRSPKVRLLFVGSVAALIGFSLLLVLVLDRPFAGDLSVSPTPFKESALAQFW</sequence>
<comment type="caution">
    <text evidence="2">The sequence shown here is derived from an EMBL/GenBank/DDBJ whole genome shotgun (WGS) entry which is preliminary data.</text>
</comment>
<keyword evidence="3" id="KW-1185">Reference proteome</keyword>
<keyword evidence="1" id="KW-0812">Transmembrane</keyword>
<name>A0A372ZPX6_9ACTN</name>